<reference evidence="1 2" key="1">
    <citation type="journal article" date="2016" name="Nat. Commun.">
        <title>Thousands of microbial genomes shed light on interconnected biogeochemical processes in an aquifer system.</title>
        <authorList>
            <person name="Anantharaman K."/>
            <person name="Brown C.T."/>
            <person name="Hug L.A."/>
            <person name="Sharon I."/>
            <person name="Castelle C.J."/>
            <person name="Probst A.J."/>
            <person name="Thomas B.C."/>
            <person name="Singh A."/>
            <person name="Wilkins M.J."/>
            <person name="Karaoz U."/>
            <person name="Brodie E.L."/>
            <person name="Williams K.H."/>
            <person name="Hubbard S.S."/>
            <person name="Banfield J.F."/>
        </authorList>
    </citation>
    <scope>NUCLEOTIDE SEQUENCE [LARGE SCALE GENOMIC DNA]</scope>
</reference>
<comment type="caution">
    <text evidence="1">The sequence shown here is derived from an EMBL/GenBank/DDBJ whole genome shotgun (WGS) entry which is preliminary data.</text>
</comment>
<name>A0A1G2SGZ6_9BACT</name>
<evidence type="ECO:0000313" key="2">
    <source>
        <dbReference type="Proteomes" id="UP000177987"/>
    </source>
</evidence>
<accession>A0A1G2SGZ6</accession>
<dbReference type="Proteomes" id="UP000177987">
    <property type="component" value="Unassembled WGS sequence"/>
</dbReference>
<organism evidence="1 2">
    <name type="scientific">Candidatus Yonathbacteria bacterium RIFCSPLOWO2_01_FULL_47_33b</name>
    <dbReference type="NCBI Taxonomy" id="1802727"/>
    <lineage>
        <taxon>Bacteria</taxon>
        <taxon>Candidatus Yonathiibacteriota</taxon>
    </lineage>
</organism>
<sequence length="163" mass="18804">MSTEFTETHKGEVRVCIRGIVSDNFAVATFLQKIYSFTVEQCLRERISSALANASPQGPRYSPWIQYVFLPRALTASMDSRADDRLFDIRNIAPLADRLHGLLIGGKEEDVFNIVLMERQFRVEISPDKENMILSFCERRGERCELDWKLQEIMKNVLGKLNM</sequence>
<evidence type="ECO:0000313" key="1">
    <source>
        <dbReference type="EMBL" id="OHA84048.1"/>
    </source>
</evidence>
<dbReference type="AlphaFoldDB" id="A0A1G2SGZ6"/>
<protein>
    <submittedName>
        <fullName evidence="1">Uncharacterized protein</fullName>
    </submittedName>
</protein>
<dbReference type="EMBL" id="MHUW01000007">
    <property type="protein sequence ID" value="OHA84048.1"/>
    <property type="molecule type" value="Genomic_DNA"/>
</dbReference>
<proteinExistence type="predicted"/>
<gene>
    <name evidence="1" type="ORF">A2937_02540</name>
</gene>